<evidence type="ECO:0000256" key="3">
    <source>
        <dbReference type="SAM" id="MobiDB-lite"/>
    </source>
</evidence>
<reference evidence="6" key="1">
    <citation type="submission" date="2025-08" db="UniProtKB">
        <authorList>
            <consortium name="RefSeq"/>
        </authorList>
    </citation>
    <scope>IDENTIFICATION</scope>
    <source>
        <tissue evidence="6">Blood</tissue>
    </source>
</reference>
<feature type="compositionally biased region" description="Polar residues" evidence="3">
    <location>
        <begin position="103"/>
        <end position="113"/>
    </location>
</feature>
<dbReference type="AlphaFoldDB" id="A0A6P9BU10"/>
<protein>
    <submittedName>
        <fullName evidence="6">Lymphotactin-like</fullName>
    </submittedName>
</protein>
<dbReference type="GO" id="GO:0006955">
    <property type="term" value="P:immune response"/>
    <property type="evidence" value="ECO:0007669"/>
    <property type="project" value="InterPro"/>
</dbReference>
<evidence type="ECO:0000256" key="2">
    <source>
        <dbReference type="ARBA" id="ARBA00022514"/>
    </source>
</evidence>
<organism evidence="5 6">
    <name type="scientific">Pantherophis guttatus</name>
    <name type="common">Corn snake</name>
    <name type="synonym">Elaphe guttata</name>
    <dbReference type="NCBI Taxonomy" id="94885"/>
    <lineage>
        <taxon>Eukaryota</taxon>
        <taxon>Metazoa</taxon>
        <taxon>Chordata</taxon>
        <taxon>Craniata</taxon>
        <taxon>Vertebrata</taxon>
        <taxon>Euteleostomi</taxon>
        <taxon>Lepidosauria</taxon>
        <taxon>Squamata</taxon>
        <taxon>Bifurcata</taxon>
        <taxon>Unidentata</taxon>
        <taxon>Episquamata</taxon>
        <taxon>Toxicofera</taxon>
        <taxon>Serpentes</taxon>
        <taxon>Colubroidea</taxon>
        <taxon>Colubridae</taxon>
        <taxon>Colubrinae</taxon>
        <taxon>Pantherophis</taxon>
    </lineage>
</organism>
<dbReference type="KEGG" id="pgut:117664321"/>
<evidence type="ECO:0000256" key="1">
    <source>
        <dbReference type="ARBA" id="ARBA00006894"/>
    </source>
</evidence>
<accession>A0A6P9BU10</accession>
<comment type="similarity">
    <text evidence="1">Belongs to the intercrine gamma family.</text>
</comment>
<dbReference type="InterPro" id="IPR008105">
    <property type="entry name" value="Chemokine_XCL1/XCL2"/>
</dbReference>
<evidence type="ECO:0000313" key="5">
    <source>
        <dbReference type="Proteomes" id="UP001652622"/>
    </source>
</evidence>
<evidence type="ECO:0000313" key="6">
    <source>
        <dbReference type="RefSeq" id="XP_034271140.1"/>
    </source>
</evidence>
<feature type="region of interest" description="Disordered" evidence="3">
    <location>
        <begin position="92"/>
        <end position="113"/>
    </location>
</feature>
<dbReference type="PRINTS" id="PR01731">
    <property type="entry name" value="LYMPHOTACTIN"/>
</dbReference>
<sequence length="113" mass="13203">MRLYLAIILAISFLENFKVLIIRGTLGSQPLAVNSCLSLHTEEINIKQLEHYEKHEHPRKVVILITRRGVKICVPHDAPWVNNAIRKLNKKKRKTRDLKNLRKANNWTNRTTT</sequence>
<dbReference type="SUPFAM" id="SSF54117">
    <property type="entry name" value="Interleukin 8-like chemokines"/>
    <property type="match status" value="1"/>
</dbReference>
<keyword evidence="5" id="KW-1185">Reference proteome</keyword>
<dbReference type="InterPro" id="IPR036048">
    <property type="entry name" value="Interleukin_8-like_sf"/>
</dbReference>
<dbReference type="Pfam" id="PF00048">
    <property type="entry name" value="IL8"/>
    <property type="match status" value="1"/>
</dbReference>
<name>A0A6P9BU10_PANGU</name>
<dbReference type="GeneID" id="117664321"/>
<gene>
    <name evidence="6" type="primary">LOC117664321</name>
</gene>
<dbReference type="Gene3D" id="2.40.50.40">
    <property type="match status" value="1"/>
</dbReference>
<dbReference type="RefSeq" id="XP_034271140.1">
    <property type="nucleotide sequence ID" value="XM_034415249.2"/>
</dbReference>
<dbReference type="OMA" id="IVNYEKQ"/>
<dbReference type="Proteomes" id="UP001652622">
    <property type="component" value="Unplaced"/>
</dbReference>
<proteinExistence type="inferred from homology"/>
<dbReference type="GO" id="GO:0005615">
    <property type="term" value="C:extracellular space"/>
    <property type="evidence" value="ECO:0007669"/>
    <property type="project" value="UniProtKB-KW"/>
</dbReference>
<keyword evidence="2" id="KW-0202">Cytokine</keyword>
<dbReference type="InParanoid" id="A0A6P9BU10"/>
<feature type="domain" description="Chemokine interleukin-8-like" evidence="4">
    <location>
        <begin position="32"/>
        <end position="88"/>
    </location>
</feature>
<evidence type="ECO:0000259" key="4">
    <source>
        <dbReference type="SMART" id="SM00199"/>
    </source>
</evidence>
<dbReference type="InterPro" id="IPR001811">
    <property type="entry name" value="Chemokine_IL8-like_dom"/>
</dbReference>
<dbReference type="SMART" id="SM00199">
    <property type="entry name" value="SCY"/>
    <property type="match status" value="1"/>
</dbReference>
<dbReference type="GO" id="GO:0008009">
    <property type="term" value="F:chemokine activity"/>
    <property type="evidence" value="ECO:0007669"/>
    <property type="project" value="InterPro"/>
</dbReference>